<name>A0AAW1IT86_POPJA</name>
<evidence type="ECO:0000313" key="1">
    <source>
        <dbReference type="EMBL" id="KAK9692857.1"/>
    </source>
</evidence>
<dbReference type="AlphaFoldDB" id="A0AAW1IT86"/>
<protein>
    <submittedName>
        <fullName evidence="1">Uncharacterized protein</fullName>
    </submittedName>
</protein>
<sequence>MGLINEWLRSDSNYRDTICRHVYTDEDEDTNENQTDTTGIPTHNEAFSAIENLRRFVSSRENVPYALHGFLNLQEDFITNEKSTSVNQRKITDFFNKNLM</sequence>
<organism evidence="1 2">
    <name type="scientific">Popillia japonica</name>
    <name type="common">Japanese beetle</name>
    <dbReference type="NCBI Taxonomy" id="7064"/>
    <lineage>
        <taxon>Eukaryota</taxon>
        <taxon>Metazoa</taxon>
        <taxon>Ecdysozoa</taxon>
        <taxon>Arthropoda</taxon>
        <taxon>Hexapoda</taxon>
        <taxon>Insecta</taxon>
        <taxon>Pterygota</taxon>
        <taxon>Neoptera</taxon>
        <taxon>Endopterygota</taxon>
        <taxon>Coleoptera</taxon>
        <taxon>Polyphaga</taxon>
        <taxon>Scarabaeiformia</taxon>
        <taxon>Scarabaeidae</taxon>
        <taxon>Rutelinae</taxon>
        <taxon>Popillia</taxon>
    </lineage>
</organism>
<dbReference type="Proteomes" id="UP001458880">
    <property type="component" value="Unassembled WGS sequence"/>
</dbReference>
<comment type="caution">
    <text evidence="1">The sequence shown here is derived from an EMBL/GenBank/DDBJ whole genome shotgun (WGS) entry which is preliminary data.</text>
</comment>
<dbReference type="EMBL" id="JASPKY010000563">
    <property type="protein sequence ID" value="KAK9692857.1"/>
    <property type="molecule type" value="Genomic_DNA"/>
</dbReference>
<proteinExistence type="predicted"/>
<accession>A0AAW1IT86</accession>
<gene>
    <name evidence="1" type="ORF">QE152_g34863</name>
</gene>
<reference evidence="1 2" key="1">
    <citation type="journal article" date="2024" name="BMC Genomics">
        <title>De novo assembly and annotation of Popillia japonica's genome with initial clues to its potential as an invasive pest.</title>
        <authorList>
            <person name="Cucini C."/>
            <person name="Boschi S."/>
            <person name="Funari R."/>
            <person name="Cardaioli E."/>
            <person name="Iannotti N."/>
            <person name="Marturano G."/>
            <person name="Paoli F."/>
            <person name="Bruttini M."/>
            <person name="Carapelli A."/>
            <person name="Frati F."/>
            <person name="Nardi F."/>
        </authorList>
    </citation>
    <scope>NUCLEOTIDE SEQUENCE [LARGE SCALE GENOMIC DNA]</scope>
    <source>
        <strain evidence="1">DMR45628</strain>
    </source>
</reference>
<evidence type="ECO:0000313" key="2">
    <source>
        <dbReference type="Proteomes" id="UP001458880"/>
    </source>
</evidence>
<keyword evidence="2" id="KW-1185">Reference proteome</keyword>